<feature type="non-terminal residue" evidence="7">
    <location>
        <position position="125"/>
    </location>
</feature>
<dbReference type="InterPro" id="IPR007276">
    <property type="entry name" value="Nop14"/>
</dbReference>
<evidence type="ECO:0000313" key="8">
    <source>
        <dbReference type="Proteomes" id="UP000537522"/>
    </source>
</evidence>
<dbReference type="GO" id="GO:0030490">
    <property type="term" value="P:maturation of SSU-rRNA"/>
    <property type="evidence" value="ECO:0007669"/>
    <property type="project" value="TreeGrafter"/>
</dbReference>
<protein>
    <submittedName>
        <fullName evidence="7">NOP14 protein</fullName>
    </submittedName>
</protein>
<evidence type="ECO:0000256" key="3">
    <source>
        <dbReference type="ARBA" id="ARBA00022517"/>
    </source>
</evidence>
<comment type="subcellular location">
    <subcellularLocation>
        <location evidence="1">Nucleus</location>
        <location evidence="1">Nucleolus</location>
    </subcellularLocation>
</comment>
<dbReference type="EMBL" id="VXAL01013190">
    <property type="protein sequence ID" value="NXK52513.1"/>
    <property type="molecule type" value="Genomic_DNA"/>
</dbReference>
<dbReference type="AlphaFoldDB" id="A0A7L0KAK4"/>
<evidence type="ECO:0000313" key="7">
    <source>
        <dbReference type="EMBL" id="NXK52513.1"/>
    </source>
</evidence>
<dbReference type="Pfam" id="PF04147">
    <property type="entry name" value="Nop14"/>
    <property type="match status" value="1"/>
</dbReference>
<comment type="function">
    <text evidence="6">Involved in nucleolar processing of pre-18S ribosomal RNA. Has a role in the nuclear export of 40S pre-ribosomal subunit to the cytoplasm.</text>
</comment>
<comment type="caution">
    <text evidence="7">The sequence shown here is derived from an EMBL/GenBank/DDBJ whole genome shotgun (WGS) entry which is preliminary data.</text>
</comment>
<dbReference type="PANTHER" id="PTHR23183">
    <property type="entry name" value="NOP14"/>
    <property type="match status" value="1"/>
</dbReference>
<evidence type="ECO:0000256" key="5">
    <source>
        <dbReference type="ARBA" id="ARBA00023242"/>
    </source>
</evidence>
<organism evidence="7 8">
    <name type="scientific">Chauna torquata</name>
    <name type="common">Southern screamer</name>
    <dbReference type="NCBI Taxonomy" id="30388"/>
    <lineage>
        <taxon>Eukaryota</taxon>
        <taxon>Metazoa</taxon>
        <taxon>Chordata</taxon>
        <taxon>Craniata</taxon>
        <taxon>Vertebrata</taxon>
        <taxon>Euteleostomi</taxon>
        <taxon>Archelosauria</taxon>
        <taxon>Archosauria</taxon>
        <taxon>Dinosauria</taxon>
        <taxon>Saurischia</taxon>
        <taxon>Theropoda</taxon>
        <taxon>Coelurosauria</taxon>
        <taxon>Aves</taxon>
        <taxon>Neognathae</taxon>
        <taxon>Galloanserae</taxon>
        <taxon>Anseriformes</taxon>
        <taxon>Anhimidae</taxon>
        <taxon>Chauna</taxon>
    </lineage>
</organism>
<dbReference type="GO" id="GO:0032040">
    <property type="term" value="C:small-subunit processome"/>
    <property type="evidence" value="ECO:0007669"/>
    <property type="project" value="InterPro"/>
</dbReference>
<keyword evidence="8" id="KW-1185">Reference proteome</keyword>
<sequence>MHPVRILLTQHVPVNEYPEQMQEWYHSALKELENKTKHYTPLICEKKKPVPLKQYTPKIVKVLEFGRKQGGSKKEQERKRLIHKHKREFKGAVHSARKRKVKELLSSLATQEGEWKTMKRKKRKH</sequence>
<evidence type="ECO:0000256" key="4">
    <source>
        <dbReference type="ARBA" id="ARBA00022552"/>
    </source>
</evidence>
<evidence type="ECO:0000256" key="1">
    <source>
        <dbReference type="ARBA" id="ARBA00004604"/>
    </source>
</evidence>
<gene>
    <name evidence="7" type="primary">Nop14</name>
    <name evidence="7" type="ORF">CHATOR_R14988</name>
</gene>
<dbReference type="PANTHER" id="PTHR23183:SF0">
    <property type="entry name" value="NUCLEOLAR PROTEIN 14"/>
    <property type="match status" value="1"/>
</dbReference>
<reference evidence="7 8" key="1">
    <citation type="submission" date="2019-09" db="EMBL/GenBank/DDBJ databases">
        <title>Bird 10,000 Genomes (B10K) Project - Family phase.</title>
        <authorList>
            <person name="Zhang G."/>
        </authorList>
    </citation>
    <scope>NUCLEOTIDE SEQUENCE [LARGE SCALE GENOMIC DNA]</scope>
    <source>
        <strain evidence="7">B10K-DU-011-36</strain>
        <tissue evidence="7">Muscle</tissue>
    </source>
</reference>
<keyword evidence="3" id="KW-0690">Ribosome biogenesis</keyword>
<dbReference type="GO" id="GO:0030692">
    <property type="term" value="C:Noc4p-Nop14p complex"/>
    <property type="evidence" value="ECO:0007669"/>
    <property type="project" value="TreeGrafter"/>
</dbReference>
<proteinExistence type="inferred from homology"/>
<keyword evidence="5" id="KW-0539">Nucleus</keyword>
<name>A0A7L0KAK4_CHATO</name>
<accession>A0A7L0KAK4</accession>
<evidence type="ECO:0000256" key="6">
    <source>
        <dbReference type="ARBA" id="ARBA00024695"/>
    </source>
</evidence>
<feature type="non-terminal residue" evidence="7">
    <location>
        <position position="1"/>
    </location>
</feature>
<dbReference type="Proteomes" id="UP000537522">
    <property type="component" value="Unassembled WGS sequence"/>
</dbReference>
<comment type="similarity">
    <text evidence="2">Belongs to the NOP14 family.</text>
</comment>
<evidence type="ECO:0000256" key="2">
    <source>
        <dbReference type="ARBA" id="ARBA00007466"/>
    </source>
</evidence>
<keyword evidence="4" id="KW-0698">rRNA processing</keyword>